<keyword evidence="3" id="KW-0808">Transferase</keyword>
<dbReference type="GO" id="GO:0004673">
    <property type="term" value="F:protein histidine kinase activity"/>
    <property type="evidence" value="ECO:0007669"/>
    <property type="project" value="UniProtKB-EC"/>
</dbReference>
<feature type="domain" description="Histidine kinase" evidence="6">
    <location>
        <begin position="29"/>
        <end position="165"/>
    </location>
</feature>
<evidence type="ECO:0000256" key="4">
    <source>
        <dbReference type="ARBA" id="ARBA00022777"/>
    </source>
</evidence>
<dbReference type="InterPro" id="IPR036890">
    <property type="entry name" value="HATPase_C_sf"/>
</dbReference>
<evidence type="ECO:0000256" key="5">
    <source>
        <dbReference type="ARBA" id="ARBA00023012"/>
    </source>
</evidence>
<keyword evidence="4" id="KW-0418">Kinase</keyword>
<reference evidence="7 8" key="1">
    <citation type="journal article" date="2019" name="Nat. Microbiol.">
        <title>Mediterranean grassland soil C-N compound turnover is dependent on rainfall and depth, and is mediated by genomically divergent microorganisms.</title>
        <authorList>
            <person name="Diamond S."/>
            <person name="Andeer P.F."/>
            <person name="Li Z."/>
            <person name="Crits-Christoph A."/>
            <person name="Burstein D."/>
            <person name="Anantharaman K."/>
            <person name="Lane K.R."/>
            <person name="Thomas B.C."/>
            <person name="Pan C."/>
            <person name="Northen T.R."/>
            <person name="Banfield J.F."/>
        </authorList>
    </citation>
    <scope>NUCLEOTIDE SEQUENCE [LARGE SCALE GENOMIC DNA]</scope>
    <source>
        <strain evidence="7">WS_8</strain>
    </source>
</reference>
<sequence length="165" mass="18564">MRGLERDQHLVVRVLESAGLPLRRQDAGRLIRDLFELARLEAGATPLDRERLDWAALCRNTIERFAPRYAGAHLHLEWRAAPGEAWVEADGLRLEQVLDNLLVNAGRYVPTGGRVTVALERPAEPPWRWRLTVSDDGPGLPAEELPHVFERFYRGAQARGSQSGS</sequence>
<dbReference type="InterPro" id="IPR003594">
    <property type="entry name" value="HATPase_dom"/>
</dbReference>
<dbReference type="SUPFAM" id="SSF55874">
    <property type="entry name" value="ATPase domain of HSP90 chaperone/DNA topoisomerase II/histidine kinase"/>
    <property type="match status" value="1"/>
</dbReference>
<protein>
    <recommendedName>
        <fullName evidence="2">histidine kinase</fullName>
        <ecNumber evidence="2">2.7.13.3</ecNumber>
    </recommendedName>
</protein>
<keyword evidence="5" id="KW-0902">Two-component regulatory system</keyword>
<gene>
    <name evidence="7" type="ORF">E6K78_03075</name>
</gene>
<comment type="catalytic activity">
    <reaction evidence="1">
        <text>ATP + protein L-histidine = ADP + protein N-phospho-L-histidine.</text>
        <dbReference type="EC" id="2.7.13.3"/>
    </reaction>
</comment>
<dbReference type="PANTHER" id="PTHR43711">
    <property type="entry name" value="TWO-COMPONENT HISTIDINE KINASE"/>
    <property type="match status" value="1"/>
</dbReference>
<dbReference type="EC" id="2.7.13.3" evidence="2"/>
<accession>A0A538TWA6</accession>
<dbReference type="CDD" id="cd00075">
    <property type="entry name" value="HATPase"/>
    <property type="match status" value="1"/>
</dbReference>
<evidence type="ECO:0000313" key="7">
    <source>
        <dbReference type="EMBL" id="TMQ67912.1"/>
    </source>
</evidence>
<dbReference type="PANTHER" id="PTHR43711:SF1">
    <property type="entry name" value="HISTIDINE KINASE 1"/>
    <property type="match status" value="1"/>
</dbReference>
<dbReference type="PROSITE" id="PS50109">
    <property type="entry name" value="HIS_KIN"/>
    <property type="match status" value="1"/>
</dbReference>
<organism evidence="7 8">
    <name type="scientific">Eiseniibacteriota bacterium</name>
    <dbReference type="NCBI Taxonomy" id="2212470"/>
    <lineage>
        <taxon>Bacteria</taxon>
        <taxon>Candidatus Eiseniibacteriota</taxon>
    </lineage>
</organism>
<dbReference type="GO" id="GO:0000160">
    <property type="term" value="P:phosphorelay signal transduction system"/>
    <property type="evidence" value="ECO:0007669"/>
    <property type="project" value="UniProtKB-KW"/>
</dbReference>
<dbReference type="InterPro" id="IPR050736">
    <property type="entry name" value="Sensor_HK_Regulatory"/>
</dbReference>
<evidence type="ECO:0000256" key="3">
    <source>
        <dbReference type="ARBA" id="ARBA00022679"/>
    </source>
</evidence>
<evidence type="ECO:0000256" key="2">
    <source>
        <dbReference type="ARBA" id="ARBA00012438"/>
    </source>
</evidence>
<evidence type="ECO:0000259" key="6">
    <source>
        <dbReference type="PROSITE" id="PS50109"/>
    </source>
</evidence>
<dbReference type="EMBL" id="VBOY01000023">
    <property type="protein sequence ID" value="TMQ67912.1"/>
    <property type="molecule type" value="Genomic_DNA"/>
</dbReference>
<dbReference type="Pfam" id="PF02518">
    <property type="entry name" value="HATPase_c"/>
    <property type="match status" value="1"/>
</dbReference>
<evidence type="ECO:0000313" key="8">
    <source>
        <dbReference type="Proteomes" id="UP000316609"/>
    </source>
</evidence>
<dbReference type="SMART" id="SM00387">
    <property type="entry name" value="HATPase_c"/>
    <property type="match status" value="1"/>
</dbReference>
<comment type="caution">
    <text evidence="7">The sequence shown here is derived from an EMBL/GenBank/DDBJ whole genome shotgun (WGS) entry which is preliminary data.</text>
</comment>
<dbReference type="Proteomes" id="UP000316609">
    <property type="component" value="Unassembled WGS sequence"/>
</dbReference>
<feature type="non-terminal residue" evidence="7">
    <location>
        <position position="165"/>
    </location>
</feature>
<dbReference type="InterPro" id="IPR005467">
    <property type="entry name" value="His_kinase_dom"/>
</dbReference>
<dbReference type="AlphaFoldDB" id="A0A538TWA6"/>
<dbReference type="Gene3D" id="3.30.565.10">
    <property type="entry name" value="Histidine kinase-like ATPase, C-terminal domain"/>
    <property type="match status" value="1"/>
</dbReference>
<name>A0A538TWA6_UNCEI</name>
<evidence type="ECO:0000256" key="1">
    <source>
        <dbReference type="ARBA" id="ARBA00000085"/>
    </source>
</evidence>
<proteinExistence type="predicted"/>